<accession>A0A0W1AJ26</accession>
<evidence type="ECO:0000259" key="2">
    <source>
        <dbReference type="Pfam" id="PF13635"/>
    </source>
</evidence>
<reference evidence="3 4" key="1">
    <citation type="submission" date="2015-11" db="EMBL/GenBank/DDBJ databases">
        <title>Genomic analysis of 38 Legionella species identifies large and diverse effector repertoires.</title>
        <authorList>
            <person name="Burstein D."/>
            <person name="Amaro F."/>
            <person name="Zusman T."/>
            <person name="Lifshitz Z."/>
            <person name="Cohen O."/>
            <person name="Gilbert J.A."/>
            <person name="Pupko T."/>
            <person name="Shuman H.A."/>
            <person name="Segal G."/>
        </authorList>
    </citation>
    <scope>NUCLEOTIDE SEQUENCE [LARGE SCALE GENOMIC DNA]</scope>
    <source>
        <strain evidence="3 4">ATCC 51914</strain>
    </source>
</reference>
<dbReference type="SUPFAM" id="SSF52540">
    <property type="entry name" value="P-loop containing nucleoside triphosphate hydrolases"/>
    <property type="match status" value="1"/>
</dbReference>
<protein>
    <submittedName>
        <fullName evidence="3">ATPase</fullName>
    </submittedName>
</protein>
<gene>
    <name evidence="3" type="ORF">Lwal_1054</name>
</gene>
<evidence type="ECO:0000313" key="4">
    <source>
        <dbReference type="Proteomes" id="UP000054729"/>
    </source>
</evidence>
<evidence type="ECO:0000259" key="1">
    <source>
        <dbReference type="Pfam" id="PF13173"/>
    </source>
</evidence>
<dbReference type="EMBL" id="LNZB01000026">
    <property type="protein sequence ID" value="KTD81345.1"/>
    <property type="molecule type" value="Genomic_DNA"/>
</dbReference>
<dbReference type="Pfam" id="PF13635">
    <property type="entry name" value="DUF4143"/>
    <property type="match status" value="1"/>
</dbReference>
<dbReference type="PANTHER" id="PTHR43566">
    <property type="entry name" value="CONSERVED PROTEIN"/>
    <property type="match status" value="1"/>
</dbReference>
<dbReference type="OrthoDB" id="9771844at2"/>
<organism evidence="3 4">
    <name type="scientific">Legionella waltersii</name>
    <dbReference type="NCBI Taxonomy" id="66969"/>
    <lineage>
        <taxon>Bacteria</taxon>
        <taxon>Pseudomonadati</taxon>
        <taxon>Pseudomonadota</taxon>
        <taxon>Gammaproteobacteria</taxon>
        <taxon>Legionellales</taxon>
        <taxon>Legionellaceae</taxon>
        <taxon>Legionella</taxon>
    </lineage>
</organism>
<feature type="domain" description="DUF4143" evidence="2">
    <location>
        <begin position="208"/>
        <end position="363"/>
    </location>
</feature>
<dbReference type="InterPro" id="IPR027417">
    <property type="entry name" value="P-loop_NTPase"/>
</dbReference>
<proteinExistence type="predicted"/>
<dbReference type="InterPro" id="IPR041682">
    <property type="entry name" value="AAA_14"/>
</dbReference>
<dbReference type="RefSeq" id="WP_058479865.1">
    <property type="nucleotide sequence ID" value="NZ_CAAAIQ010000036.1"/>
</dbReference>
<dbReference type="PANTHER" id="PTHR43566:SF2">
    <property type="entry name" value="DUF4143 DOMAIN-CONTAINING PROTEIN"/>
    <property type="match status" value="1"/>
</dbReference>
<keyword evidence="4" id="KW-1185">Reference proteome</keyword>
<sequence length="426" mass="48559">MFERKLTPIITELLAEFRIVYLTGPRQAGKTTLTKIIAQNGGFEYISFDNQTILHSAQTDPIGFINSFHEKKVVLDEFQYIPELIPAIKHASDNLPSNVKGKFLLTGSADIFRSGKTQEALPGHMARLELYPLSLSEKYETDYNIIDLLCNEHFNLNNLTPLTRANLANLILAGGYPEVQDKSPRAKQIWYKSYVEGRLFKDFETLYHAKGDYRSKLEALIPYLAGISGNLLKYSNISNDLGEDDKLVKAYIEVLELMFIIKRVPAYLKNKAKRQAITMPKIQTIDTGLACSLLGIKNEEQLLNSPHYGGLLENLIYMELLKQNSWSEERVELLHFRDKYQNEVDIVLERDNHQIIGVEIKASATVNMHDFKGLIKLAEFNPSKFQYGVIFYSGKDILPFSKNEIKLFALPISLFIKSNTTKDDVH</sequence>
<dbReference type="InterPro" id="IPR025420">
    <property type="entry name" value="DUF4143"/>
</dbReference>
<feature type="domain" description="AAA" evidence="1">
    <location>
        <begin position="17"/>
        <end position="137"/>
    </location>
</feature>
<dbReference type="PATRIC" id="fig|66969.6.peg.1156"/>
<dbReference type="AlphaFoldDB" id="A0A0W1AJ26"/>
<dbReference type="STRING" id="66969.Lwal_1054"/>
<dbReference type="Pfam" id="PF13173">
    <property type="entry name" value="AAA_14"/>
    <property type="match status" value="1"/>
</dbReference>
<name>A0A0W1AJ26_9GAMM</name>
<comment type="caution">
    <text evidence="3">The sequence shown here is derived from an EMBL/GenBank/DDBJ whole genome shotgun (WGS) entry which is preliminary data.</text>
</comment>
<evidence type="ECO:0000313" key="3">
    <source>
        <dbReference type="EMBL" id="KTD81345.1"/>
    </source>
</evidence>
<dbReference type="Proteomes" id="UP000054729">
    <property type="component" value="Unassembled WGS sequence"/>
</dbReference>